<comment type="caution">
    <text evidence="5">The sequence shown here is derived from an EMBL/GenBank/DDBJ whole genome shotgun (WGS) entry which is preliminary data.</text>
</comment>
<dbReference type="AlphaFoldDB" id="A0A4Q2K124"/>
<evidence type="ECO:0000313" key="5">
    <source>
        <dbReference type="EMBL" id="RXZ53383.1"/>
    </source>
</evidence>
<evidence type="ECO:0000256" key="1">
    <source>
        <dbReference type="ARBA" id="ARBA00008857"/>
    </source>
</evidence>
<proteinExistence type="inferred from homology"/>
<dbReference type="PROSITE" id="PS51898">
    <property type="entry name" value="TYR_RECOMBINASE"/>
    <property type="match status" value="1"/>
</dbReference>
<dbReference type="GO" id="GO:0003677">
    <property type="term" value="F:DNA binding"/>
    <property type="evidence" value="ECO:0007669"/>
    <property type="project" value="UniProtKB-KW"/>
</dbReference>
<dbReference type="InterPro" id="IPR050090">
    <property type="entry name" value="Tyrosine_recombinase_XerCD"/>
</dbReference>
<evidence type="ECO:0000256" key="2">
    <source>
        <dbReference type="ARBA" id="ARBA00023125"/>
    </source>
</evidence>
<reference evidence="5 7" key="1">
    <citation type="submission" date="2019-01" db="EMBL/GenBank/DDBJ databases">
        <title>Senegalimassilia sp. nov. KGMB04484 isolated human feces.</title>
        <authorList>
            <person name="Han K.-I."/>
            <person name="Kim J.-S."/>
            <person name="Lee K.C."/>
            <person name="Suh M.K."/>
            <person name="Eom M.K."/>
            <person name="Lee J.H."/>
            <person name="Park S.-H."/>
            <person name="Kang S.W."/>
            <person name="Park J.-E."/>
            <person name="Oh B.S."/>
            <person name="Yu S.Y."/>
            <person name="Choi S.-H."/>
            <person name="Lee D.H."/>
            <person name="Yoon H."/>
            <person name="Kim B.-Y."/>
            <person name="Lee J.H."/>
            <person name="Lee J.-S."/>
        </authorList>
    </citation>
    <scope>NUCLEOTIDE SEQUENCE [LARGE SCALE GENOMIC DNA]</scope>
    <source>
        <strain evidence="5 7">KGMB04484</strain>
    </source>
</reference>
<dbReference type="InterPro" id="IPR013762">
    <property type="entry name" value="Integrase-like_cat_sf"/>
</dbReference>
<dbReference type="EMBL" id="SDPW01000001">
    <property type="protein sequence ID" value="RXZ53383.1"/>
    <property type="molecule type" value="Genomic_DNA"/>
</dbReference>
<evidence type="ECO:0000313" key="7">
    <source>
        <dbReference type="Proteomes" id="UP000293345"/>
    </source>
</evidence>
<dbReference type="InterPro" id="IPR011010">
    <property type="entry name" value="DNA_brk_join_enz"/>
</dbReference>
<sequence>MEAIAIDILPAQKNERAETEWNPEVGRSRFRDDVWDLTDLTPDWVQGHRRKIDFTAVAEPGLREVWRHYAYWKLGRVKASTVTSMRSNILRLFGYCTVMGADRLSDLDEHDILGLPLWLSSCGIEPATQVHVLQVADEIIRIGQLRGWDVPESVNMAAVKARPEWPKGDPPHKKTKVIPDDTMERVLECALMEEDTISKSLIIILSQTGLRASEVVTIERGCIEQAPAGMHTMEVLISKTVKQGPTPHRILVNSLVVDAVRELEKRNPASEGPLFVRPVRGKVKRMTASDVANRLKRFCLRWSITDAGGKPAIHPHMFRTTFVRSLVMQGIPLAFIMEHYAHVSIDMTAHYLQLSREDLRSAWGKAILSPDSTIAGKRARQIRAAVAKELKARAEESVEDVIASLADSMSFNPLPTGVCLYDLRRGPCSKGESCFFYNCPNYVTEKRFYPVLKRELDLIEEEMSRLKALGREREWQRQYAKRAHLEPLVRDLEEQVNEQ</sequence>
<dbReference type="EMBL" id="SDPW01000001">
    <property type="protein sequence ID" value="RXZ53874.1"/>
    <property type="molecule type" value="Genomic_DNA"/>
</dbReference>
<keyword evidence="7" id="KW-1185">Reference proteome</keyword>
<keyword evidence="3" id="KW-0233">DNA recombination</keyword>
<dbReference type="Pfam" id="PF00589">
    <property type="entry name" value="Phage_integrase"/>
    <property type="match status" value="1"/>
</dbReference>
<dbReference type="InterPro" id="IPR002104">
    <property type="entry name" value="Integrase_catalytic"/>
</dbReference>
<protein>
    <submittedName>
        <fullName evidence="5">Site-specific integrase</fullName>
    </submittedName>
</protein>
<name>A0A4Q2K124_9ACTN</name>
<dbReference type="PANTHER" id="PTHR30349:SF41">
    <property type="entry name" value="INTEGRASE_RECOMBINASE PROTEIN MJ0367-RELATED"/>
    <property type="match status" value="1"/>
</dbReference>
<evidence type="ECO:0000259" key="4">
    <source>
        <dbReference type="PROSITE" id="PS51898"/>
    </source>
</evidence>
<dbReference type="GO" id="GO:0006310">
    <property type="term" value="P:DNA recombination"/>
    <property type="evidence" value="ECO:0007669"/>
    <property type="project" value="UniProtKB-KW"/>
</dbReference>
<keyword evidence="2" id="KW-0238">DNA-binding</keyword>
<accession>A0A4Q2K124</accession>
<comment type="similarity">
    <text evidence="1">Belongs to the 'phage' integrase family.</text>
</comment>
<dbReference type="OrthoDB" id="3276020at2"/>
<organism evidence="5 7">
    <name type="scientific">Senegalimassilia faecalis</name>
    <dbReference type="NCBI Taxonomy" id="2509433"/>
    <lineage>
        <taxon>Bacteria</taxon>
        <taxon>Bacillati</taxon>
        <taxon>Actinomycetota</taxon>
        <taxon>Coriobacteriia</taxon>
        <taxon>Coriobacteriales</taxon>
        <taxon>Coriobacteriaceae</taxon>
        <taxon>Senegalimassilia</taxon>
    </lineage>
</organism>
<dbReference type="Gene3D" id="1.10.443.10">
    <property type="entry name" value="Intergrase catalytic core"/>
    <property type="match status" value="1"/>
</dbReference>
<dbReference type="Proteomes" id="UP000293345">
    <property type="component" value="Unassembled WGS sequence"/>
</dbReference>
<dbReference type="RefSeq" id="WP_129423104.1">
    <property type="nucleotide sequence ID" value="NZ_SDPW01000001.1"/>
</dbReference>
<dbReference type="CDD" id="cd00397">
    <property type="entry name" value="DNA_BRE_C"/>
    <property type="match status" value="1"/>
</dbReference>
<dbReference type="PANTHER" id="PTHR30349">
    <property type="entry name" value="PHAGE INTEGRASE-RELATED"/>
    <property type="match status" value="1"/>
</dbReference>
<dbReference type="SUPFAM" id="SSF56349">
    <property type="entry name" value="DNA breaking-rejoining enzymes"/>
    <property type="match status" value="1"/>
</dbReference>
<feature type="domain" description="Tyr recombinase" evidence="4">
    <location>
        <begin position="173"/>
        <end position="364"/>
    </location>
</feature>
<gene>
    <name evidence="5" type="ORF">ET524_01890</name>
    <name evidence="6" type="ORF">ET524_04790</name>
</gene>
<evidence type="ECO:0000256" key="3">
    <source>
        <dbReference type="ARBA" id="ARBA00023172"/>
    </source>
</evidence>
<dbReference type="GO" id="GO:0015074">
    <property type="term" value="P:DNA integration"/>
    <property type="evidence" value="ECO:0007669"/>
    <property type="project" value="InterPro"/>
</dbReference>
<evidence type="ECO:0000313" key="6">
    <source>
        <dbReference type="EMBL" id="RXZ53874.1"/>
    </source>
</evidence>